<name>A0AAD4GE20_BOLED</name>
<comment type="caution">
    <text evidence="3">The sequence shown here is derived from an EMBL/GenBank/DDBJ whole genome shotgun (WGS) entry which is preliminary data.</text>
</comment>
<organism evidence="3 4">
    <name type="scientific">Boletus edulis BED1</name>
    <dbReference type="NCBI Taxonomy" id="1328754"/>
    <lineage>
        <taxon>Eukaryota</taxon>
        <taxon>Fungi</taxon>
        <taxon>Dikarya</taxon>
        <taxon>Basidiomycota</taxon>
        <taxon>Agaricomycotina</taxon>
        <taxon>Agaricomycetes</taxon>
        <taxon>Agaricomycetidae</taxon>
        <taxon>Boletales</taxon>
        <taxon>Boletineae</taxon>
        <taxon>Boletaceae</taxon>
        <taxon>Boletoideae</taxon>
        <taxon>Boletus</taxon>
    </lineage>
</organism>
<feature type="region of interest" description="Disordered" evidence="1">
    <location>
        <begin position="1"/>
        <end position="32"/>
    </location>
</feature>
<dbReference type="Proteomes" id="UP001194468">
    <property type="component" value="Unassembled WGS sequence"/>
</dbReference>
<reference evidence="3" key="2">
    <citation type="journal article" date="2020" name="Nat. Commun.">
        <title>Large-scale genome sequencing of mycorrhizal fungi provides insights into the early evolution of symbiotic traits.</title>
        <authorList>
            <person name="Miyauchi S."/>
            <person name="Kiss E."/>
            <person name="Kuo A."/>
            <person name="Drula E."/>
            <person name="Kohler A."/>
            <person name="Sanchez-Garcia M."/>
            <person name="Morin E."/>
            <person name="Andreopoulos B."/>
            <person name="Barry K.W."/>
            <person name="Bonito G."/>
            <person name="Buee M."/>
            <person name="Carver A."/>
            <person name="Chen C."/>
            <person name="Cichocki N."/>
            <person name="Clum A."/>
            <person name="Culley D."/>
            <person name="Crous P.W."/>
            <person name="Fauchery L."/>
            <person name="Girlanda M."/>
            <person name="Hayes R.D."/>
            <person name="Keri Z."/>
            <person name="LaButti K."/>
            <person name="Lipzen A."/>
            <person name="Lombard V."/>
            <person name="Magnuson J."/>
            <person name="Maillard F."/>
            <person name="Murat C."/>
            <person name="Nolan M."/>
            <person name="Ohm R.A."/>
            <person name="Pangilinan J."/>
            <person name="Pereira M.F."/>
            <person name="Perotto S."/>
            <person name="Peter M."/>
            <person name="Pfister S."/>
            <person name="Riley R."/>
            <person name="Sitrit Y."/>
            <person name="Stielow J.B."/>
            <person name="Szollosi G."/>
            <person name="Zifcakova L."/>
            <person name="Stursova M."/>
            <person name="Spatafora J.W."/>
            <person name="Tedersoo L."/>
            <person name="Vaario L.M."/>
            <person name="Yamada A."/>
            <person name="Yan M."/>
            <person name="Wang P."/>
            <person name="Xu J."/>
            <person name="Bruns T."/>
            <person name="Baldrian P."/>
            <person name="Vilgalys R."/>
            <person name="Dunand C."/>
            <person name="Henrissat B."/>
            <person name="Grigoriev I.V."/>
            <person name="Hibbett D."/>
            <person name="Nagy L.G."/>
            <person name="Martin F.M."/>
        </authorList>
    </citation>
    <scope>NUCLEOTIDE SEQUENCE</scope>
    <source>
        <strain evidence="3">BED1</strain>
    </source>
</reference>
<keyword evidence="4" id="KW-1185">Reference proteome</keyword>
<accession>A0AAD4GE20</accession>
<feature type="region of interest" description="Disordered" evidence="1">
    <location>
        <begin position="65"/>
        <end position="94"/>
    </location>
</feature>
<dbReference type="EMBL" id="WHUW01000014">
    <property type="protein sequence ID" value="KAF8439289.1"/>
    <property type="molecule type" value="Genomic_DNA"/>
</dbReference>
<dbReference type="AlphaFoldDB" id="A0AAD4GE20"/>
<evidence type="ECO:0000313" key="2">
    <source>
        <dbReference type="EMBL" id="KAF8417467.1"/>
    </source>
</evidence>
<sequence length="214" mass="22894">MAQNASVPVGAVPSKSELRQEGAHTGPTAREAKDVDDLITNLTNIRISNSTLVFLFDEELARAGSESSTNSDEAAADTTLPPSPSPSADSDSSAFSEFDIAKLPTVPTVTLNNPTSIPALDPLPPHRSSPPQDWYRIYRGYRYCVPAPTALPPYYMVTKGLHVGIVSGWEVAAALTSKVSGSVQRRVPSVEHGYSLFERALDGGNVEVLTVKKE</sequence>
<gene>
    <name evidence="3" type="ORF">L210DRAFT_3646066</name>
    <name evidence="2" type="ORF">L210DRAFT_3656050</name>
</gene>
<evidence type="ECO:0000313" key="4">
    <source>
        <dbReference type="Proteomes" id="UP001194468"/>
    </source>
</evidence>
<proteinExistence type="predicted"/>
<feature type="compositionally biased region" description="Low complexity" evidence="1">
    <location>
        <begin position="76"/>
        <end position="94"/>
    </location>
</feature>
<protein>
    <submittedName>
        <fullName evidence="3">Uncharacterized protein</fullName>
    </submittedName>
</protein>
<reference evidence="3" key="1">
    <citation type="submission" date="2019-10" db="EMBL/GenBank/DDBJ databases">
        <authorList>
            <consortium name="DOE Joint Genome Institute"/>
            <person name="Kuo A."/>
            <person name="Miyauchi S."/>
            <person name="Kiss E."/>
            <person name="Drula E."/>
            <person name="Kohler A."/>
            <person name="Sanchez-Garcia M."/>
            <person name="Andreopoulos B."/>
            <person name="Barry K.W."/>
            <person name="Bonito G."/>
            <person name="Buee M."/>
            <person name="Carver A."/>
            <person name="Chen C."/>
            <person name="Cichocki N."/>
            <person name="Clum A."/>
            <person name="Culley D."/>
            <person name="Crous P.W."/>
            <person name="Fauchery L."/>
            <person name="Girlanda M."/>
            <person name="Hayes R."/>
            <person name="Keri Z."/>
            <person name="LaButti K."/>
            <person name="Lipzen A."/>
            <person name="Lombard V."/>
            <person name="Magnuson J."/>
            <person name="Maillard F."/>
            <person name="Morin E."/>
            <person name="Murat C."/>
            <person name="Nolan M."/>
            <person name="Ohm R."/>
            <person name="Pangilinan J."/>
            <person name="Pereira M."/>
            <person name="Perotto S."/>
            <person name="Peter M."/>
            <person name="Riley R."/>
            <person name="Sitrit Y."/>
            <person name="Stielow B."/>
            <person name="Szollosi G."/>
            <person name="Zifcakova L."/>
            <person name="Stursova M."/>
            <person name="Spatafora J.W."/>
            <person name="Tedersoo L."/>
            <person name="Vaario L.-M."/>
            <person name="Yamada A."/>
            <person name="Yan M."/>
            <person name="Wang P."/>
            <person name="Xu J."/>
            <person name="Bruns T."/>
            <person name="Baldrian P."/>
            <person name="Vilgalys R."/>
            <person name="Henrissat B."/>
            <person name="Grigoriev I.V."/>
            <person name="Hibbett D."/>
            <person name="Nagy L.G."/>
            <person name="Martin F.M."/>
        </authorList>
    </citation>
    <scope>NUCLEOTIDE SEQUENCE</scope>
    <source>
        <strain evidence="3">BED1</strain>
    </source>
</reference>
<evidence type="ECO:0000313" key="3">
    <source>
        <dbReference type="EMBL" id="KAF8439289.1"/>
    </source>
</evidence>
<evidence type="ECO:0000256" key="1">
    <source>
        <dbReference type="SAM" id="MobiDB-lite"/>
    </source>
</evidence>
<dbReference type="EMBL" id="WHUW01000220">
    <property type="protein sequence ID" value="KAF8417467.1"/>
    <property type="molecule type" value="Genomic_DNA"/>
</dbReference>